<proteinExistence type="predicted"/>
<name>A0A0F9TRQ5_9ZZZZ</name>
<gene>
    <name evidence="1" type="ORF">LCGC14_0619480</name>
</gene>
<sequence>MQTERNIKVLEQACAALKVFSYDAKLNHHISKKDPQSLKQADAAIDEIDEHLAKIRLTIVHDHGTMQKRLVRSIRATTLYNWSQVIRIKADLKDNNFPVAVAYLAGLEQGKDKVNLDTLESLILTHKAPFQETII</sequence>
<reference evidence="1" key="1">
    <citation type="journal article" date="2015" name="Nature">
        <title>Complex archaea that bridge the gap between prokaryotes and eukaryotes.</title>
        <authorList>
            <person name="Spang A."/>
            <person name="Saw J.H."/>
            <person name="Jorgensen S.L."/>
            <person name="Zaremba-Niedzwiedzka K."/>
            <person name="Martijn J."/>
            <person name="Lind A.E."/>
            <person name="van Eijk R."/>
            <person name="Schleper C."/>
            <person name="Guy L."/>
            <person name="Ettema T.J."/>
        </authorList>
    </citation>
    <scope>NUCLEOTIDE SEQUENCE</scope>
</reference>
<evidence type="ECO:0000313" key="1">
    <source>
        <dbReference type="EMBL" id="KKN51771.1"/>
    </source>
</evidence>
<dbReference type="AlphaFoldDB" id="A0A0F9TRQ5"/>
<protein>
    <submittedName>
        <fullName evidence="1">Uncharacterized protein</fullName>
    </submittedName>
</protein>
<comment type="caution">
    <text evidence="1">The sequence shown here is derived from an EMBL/GenBank/DDBJ whole genome shotgun (WGS) entry which is preliminary data.</text>
</comment>
<organism evidence="1">
    <name type="scientific">marine sediment metagenome</name>
    <dbReference type="NCBI Taxonomy" id="412755"/>
    <lineage>
        <taxon>unclassified sequences</taxon>
        <taxon>metagenomes</taxon>
        <taxon>ecological metagenomes</taxon>
    </lineage>
</organism>
<dbReference type="EMBL" id="LAZR01001049">
    <property type="protein sequence ID" value="KKN51771.1"/>
    <property type="molecule type" value="Genomic_DNA"/>
</dbReference>
<accession>A0A0F9TRQ5</accession>